<dbReference type="GO" id="GO:0045053">
    <property type="term" value="P:protein retention in Golgi apparatus"/>
    <property type="evidence" value="ECO:0007669"/>
    <property type="project" value="TreeGrafter"/>
</dbReference>
<dbReference type="Proteomes" id="UP000030758">
    <property type="component" value="Unassembled WGS sequence"/>
</dbReference>
<proteinExistence type="predicted"/>
<gene>
    <name evidence="2" type="ORF">M514_06891</name>
</gene>
<protein>
    <recommendedName>
        <fullName evidence="1">Vacuolar protein sorting-associated protein 13 VPS13 adaptor binding domain-containing protein</fullName>
    </recommendedName>
</protein>
<reference evidence="2" key="1">
    <citation type="journal article" date="2014" name="Nat. Genet.">
        <title>Genome and transcriptome of the porcine whipworm Trichuris suis.</title>
        <authorList>
            <person name="Jex A.R."/>
            <person name="Nejsum P."/>
            <person name="Schwarz E.M."/>
            <person name="Hu L."/>
            <person name="Young N.D."/>
            <person name="Hall R.S."/>
            <person name="Korhonen P.K."/>
            <person name="Liao S."/>
            <person name="Thamsborg S."/>
            <person name="Xia J."/>
            <person name="Xu P."/>
            <person name="Wang S."/>
            <person name="Scheerlinck J.P."/>
            <person name="Hofmann A."/>
            <person name="Sternberg P.W."/>
            <person name="Wang J."/>
            <person name="Gasser R.B."/>
        </authorList>
    </citation>
    <scope>NUCLEOTIDE SEQUENCE [LARGE SCALE GENOMIC DNA]</scope>
    <source>
        <strain evidence="2">DCEP-RM93F</strain>
    </source>
</reference>
<accession>A0A085NLN6</accession>
<feature type="domain" description="Vacuolar protein sorting-associated protein 13 VPS13 adaptor binding" evidence="1">
    <location>
        <begin position="1619"/>
        <end position="2120"/>
    </location>
</feature>
<name>A0A085NLN6_9BILA</name>
<dbReference type="InterPro" id="IPR009543">
    <property type="entry name" value="VPS13_VAB"/>
</dbReference>
<organism evidence="2">
    <name type="scientific">Trichuris suis</name>
    <name type="common">pig whipworm</name>
    <dbReference type="NCBI Taxonomy" id="68888"/>
    <lineage>
        <taxon>Eukaryota</taxon>
        <taxon>Metazoa</taxon>
        <taxon>Ecdysozoa</taxon>
        <taxon>Nematoda</taxon>
        <taxon>Enoplea</taxon>
        <taxon>Dorylaimia</taxon>
        <taxon>Trichinellida</taxon>
        <taxon>Trichuridae</taxon>
        <taxon>Trichuris</taxon>
    </lineage>
</organism>
<dbReference type="InterPro" id="IPR026847">
    <property type="entry name" value="VPS13"/>
</dbReference>
<dbReference type="PANTHER" id="PTHR16166">
    <property type="entry name" value="VACUOLAR PROTEIN SORTING-ASSOCIATED PROTEIN VPS13"/>
    <property type="match status" value="1"/>
</dbReference>
<evidence type="ECO:0000259" key="1">
    <source>
        <dbReference type="Pfam" id="PF25036"/>
    </source>
</evidence>
<dbReference type="PANTHER" id="PTHR16166:SF141">
    <property type="entry name" value="INTERMEMBRANE LIPID TRANSFER PROTEIN VPS13D"/>
    <property type="match status" value="1"/>
</dbReference>
<evidence type="ECO:0000313" key="2">
    <source>
        <dbReference type="EMBL" id="KFD70382.1"/>
    </source>
</evidence>
<sequence length="2935" mass="331033">MHYALHGLICVLYKNSPPVIFPISLQRLNALPFGQPLSTFKSFVVGKLKRSLGEFINISDDQIRLLEIIKAKVSLENVPLKRTALRRFKLPVLVRSGSVRQITISLPSLALTNTAVVEMEDIQLFVEFSESEMLLERKGQDPEFFEPNADLPKDPVVTIKISNIHLIYAHDLTKESVCKFVLKIDRLSFKNAEEALGTNANLFLFHITGLRLYRAGISASLSRMLDYWASSPSWAPVDEHDDKEFCLVDISEVKIRLEENASLMAWNILPERTLDIDVDHLSLKWTDSVLSDLIELINSFNWYEQVKYKKFRPNDSVMKSPRQWWKFATTCILTNYRNRRLAGSWDLISQRARNLNRYCAAYVRRIQGKESESDCWILEKTEMDYGFSDITLFRYLAIRKLFRGIKDAAVRHRNWKHMLKLALPSLPEACMRVCEKGSTFSEWLSIVTNTSDNMRSEHDPLADLSYAESGQNPILQLRLRVEAVSISTCATECSNGTAEERLLSHELMNASSVRIVVDMSGLPHYILTRAIQRCNLTVASLKPVHLNVNRSDCKRIIEFLNCWQNGSGGPLSAYASSKYADGFAMSSIGIFVRLPSVQLNFQSNFAECTTFAIAVLKDLTFCLRQDLDLRKLKCYDNVNCQDLLVIEQIGNRKATHLRKWLYSESVDLNALLQADSDAPLNTSGISEDDCSFCPEPSEKCLLFQNCRANDSSAAPWARLNLHYVRLNLCPDLWLILSDFICKFIPSAKNAGTKLCVDIQSYFAEIEVPYATDSRTSGILRLRDCAINLEIDYVGFCANGTLWKLSLRDRASVLQDNYPLKAELLSESHPLKFKFYKYWADDIGLQRRFDGSLRLTSLDRLYIVLTSRFGLNLNSFFQLIADRYCTFLQLKNRTTYSTYRGTFGFRLQLDAELGNVTLIVPENALSSNVLISKIEKLTLHSWSELKQATSSPQQSIDKIEEHLVDKVVAHFQRVVLVKALRAATELLVSEMRGYFYGREYAFVVRNSLCETCVNVEAVFSRHLCPGCVCRVNELSANVHSASGESIRLQPDEVRMFRRIVKENFGESIHFLEARTNRELDLRAEFNASPGTRVLMHLDSVNFIFPTNPTPGNIRSGSVRLRDLSVCFEICMYVRSKLLCSFYLEASESSLGSATEQNLEDADGHCKHHLYSLTPGDARHPVEIVCQWSAGHVSIECCASYFRLICVPRWLEAFNKYMLVNLWLESGHTDTTANERPSEFDEASIRTDDGLKVTCKFNLIQCQLHIAGNSLDLSSATILAKVTGSFRGTSVNDIVTLNALLDSIQLFECRPYLDKSRTIQISNVFSATLTASAKLSSLVENFSSEDDSSKKLIRLNSTIVCDDVCLRLSLCDLLMLVDFFKAYGEEANSGMNRWPTDCGINIEIDQFNAELDVQYAQDGRNVLNVCGHFKLLSDFYNPNFGAWEPLLEEMEIRNLLLLTDHARQCTNILAFGSPNASEFTVMESTLRQLLQWYQRWPQYWENASHCYREIFTLPTSACCCVKNKCGIPLWVAMQIYGAKVPDDAWVCAKPEESVLLSYSVDYFEKEGVFHELNLKALPHAEPLKICTKRVGSYCKPLAVSSVVKSNGKQSMKTTLIVPVKCSVFVEEASLHSVVISPALRLHNCLPFDLTVHFTPADGILQSPMDVSLRQRATFSVPIEHWRSAISIAIGGKFGYSCPIDWQLIAEANPSRCVAECRGVRSDKYITISVVVTRTPFKGEWVYRDPMLFEHSITFLPVALFVNLLPYHATVQCECNGRTCCLTVPSGGSAPLLSVIGAGLVSVFISVGKFKSLKPFLVNLQPSDATLTFSVPLIDRLQRLLHVNVRSSLSAFGCFEIELRGHFVFINRTNLAIIIKQLGVDKEAAGQTDAYEERAHEEPLLFSFSDLEAPQRCCMRIGLRFGNVLEAPWSDHFPLVKGIAFRDLPVVLEDSTVKVYHIGINIEAMKGPCRGCLLIIFTCRYLLVNESVYTIFVRQSTKDTDSILQVPSNGSSMWHLPFPNLPPLMSIKLEEFTYWTEEFLVDRLTSFTLYLRGDNCTAHFLLVEIVLDGAMYRVKFSGADHLPPPITLLNMSDVPVTFYQKGCSADHLHSTLVPHGFACYNWDSWLREKQLVLSVFDEASLCFNLTTENSMHNFVYRKQFYIIFETKNSSSRAMVMEAAESGFIFLTVMNSDCANQLWEATTDGLLVNVGQTDVLQSSGSSDELVVLDVDRKVRDQSEPFLCVRRAERSRSETQCWMFTNEDSKLRLMSSKNDFASVCSMEYLSPVFLGSKPLDFMNNVMVYRLQTRPGSGTLQVVVTADGPTRQVAIYDFEVIDAKKSAKKKDTAQSKVEEVDKGNINLEYHQARLMVMTRGILSCCFHIPNIGVSVVNEVNEELMYFRLDDVAMNFVRTDRLNKLDVEVYGIQGDNQLQDANSWQFLKVHPELPEGEKKFQPALTLQIHWRILADLFDFQRVVIKLDRTVLQLEENLLWKLFNLFDLNRWTTASHRSKLRAHSRRKSNRLFYVGTLCVSIKKLFLSVMTSSLLPKQLLRIKREHNFPLICFQNAPVDIIPFRQMECLQSIKFFATAINRHFSQTLRNQAMKILGSVDFLGNPVGLFRELSGGIHELVVEGNLSGFIYGLWHGLSNSAARFTSALAEGVGIISMDNCNDEYRSRLTCNSPQSAVEHLVAGMRDFGAGLFGGMTSLVSNAVDGALDYGVQGLVSGIARGLVGTVAKPVQGILALASGAATAAKEAVSKNAPLQAFFSSKRLRPSRPMVNFDLTVPKYDRTLVEVAAELFKDETNENCFEKQVLAVLRLNEVDETVVLFTACPRRFYILKCQSGTTTVVANNSYSEVRSDKLLFEIVGNKEKVYVVIVFNVTDVEVHQLKIECSNEDIARTLLRLLEQGGRLSACLTGALEADVESPCVCSGNSAETFT</sequence>
<dbReference type="Pfam" id="PF25036">
    <property type="entry name" value="VPS13_VAB"/>
    <property type="match status" value="1"/>
</dbReference>
<dbReference type="EMBL" id="KL367488">
    <property type="protein sequence ID" value="KFD70382.1"/>
    <property type="molecule type" value="Genomic_DNA"/>
</dbReference>
<dbReference type="GO" id="GO:0006623">
    <property type="term" value="P:protein targeting to vacuole"/>
    <property type="evidence" value="ECO:0007669"/>
    <property type="project" value="TreeGrafter"/>
</dbReference>